<dbReference type="PROSITE" id="PS50175">
    <property type="entry name" value="ASP_PROT_RETROV"/>
    <property type="match status" value="1"/>
</dbReference>
<keyword evidence="2 3" id="KW-0040">ANK repeat</keyword>
<proteinExistence type="predicted"/>
<feature type="repeat" description="ANK" evidence="3">
    <location>
        <begin position="475"/>
        <end position="507"/>
    </location>
</feature>
<organism evidence="5 6">
    <name type="scientific">Coprobacter tertius</name>
    <dbReference type="NCBI Taxonomy" id="2944915"/>
    <lineage>
        <taxon>Bacteria</taxon>
        <taxon>Pseudomonadati</taxon>
        <taxon>Bacteroidota</taxon>
        <taxon>Bacteroidia</taxon>
        <taxon>Bacteroidales</taxon>
        <taxon>Barnesiellaceae</taxon>
        <taxon>Coprobacter</taxon>
    </lineage>
</organism>
<evidence type="ECO:0000256" key="3">
    <source>
        <dbReference type="PROSITE-ProRule" id="PRU00023"/>
    </source>
</evidence>
<dbReference type="EMBL" id="JANDHW010000006">
    <property type="protein sequence ID" value="MCP9611975.1"/>
    <property type="molecule type" value="Genomic_DNA"/>
</dbReference>
<comment type="caution">
    <text evidence="5">The sequence shown here is derived from an EMBL/GenBank/DDBJ whole genome shotgun (WGS) entry which is preliminary data.</text>
</comment>
<evidence type="ECO:0000313" key="5">
    <source>
        <dbReference type="EMBL" id="MCP9611975.1"/>
    </source>
</evidence>
<dbReference type="InterPro" id="IPR036770">
    <property type="entry name" value="Ankyrin_rpt-contain_sf"/>
</dbReference>
<dbReference type="PANTHER" id="PTHR24198">
    <property type="entry name" value="ANKYRIN REPEAT AND PROTEIN KINASE DOMAIN-CONTAINING PROTEIN"/>
    <property type="match status" value="1"/>
</dbReference>
<sequence length="592" mass="67143">MKKNILCCLIILQVVYSYGINNDNKNGRKLTAAEFAKIDSLLTHIPNNECADTLYHLLSQGIDTPLATTWIFPVGDVPVEEYETIEINEEKRELFIRFYEGTTPIMIAARLEFVPLTKELISLGADMKACVWVSEYGEMNNIVDMAMKTYSEEFISDLIDWSLPVTGPEFFTDRFDLLTDALYRRQFYLFDKLIRLGADINHVEKGRLEFYPTLLCKATFSPNLELMKILIEKGADVNCGSIKMRPINVASKIYDEKYIRFLLDHGAKPYFNGNTDIRNLKALEILLDSGVDINAVDKSHCSFLWHAVKNNLLPLVSYLIDHGANMNIPDKKGIYPIDMAKKDCYDLLLKAGATDNKTKRMEAFILSAIDMYREEMGIEIIKNLISGSINNQLCNDTILEDEFHTKLYAWSSPLLISTTLGYENIVTALISNKADLNLCDRLGNYPLLKATESGNYNLVKILLSAGSDTDGKNRFDMTPLRIACRKKRYDILDLLLDHKADIRSYTFNPLIDAIENEDIKAITKLIAHDANIETYDNKGRTSLLVAIEKGNRDIVKLLLDTGADTTVTDDNDRSVWDYAKGKPDIMNLLLIH</sequence>
<evidence type="ECO:0000313" key="6">
    <source>
        <dbReference type="Proteomes" id="UP001205603"/>
    </source>
</evidence>
<evidence type="ECO:0000259" key="4">
    <source>
        <dbReference type="PROSITE" id="PS50175"/>
    </source>
</evidence>
<evidence type="ECO:0000256" key="1">
    <source>
        <dbReference type="ARBA" id="ARBA00022737"/>
    </source>
</evidence>
<dbReference type="PROSITE" id="PS50088">
    <property type="entry name" value="ANK_REPEAT"/>
    <property type="match status" value="4"/>
</dbReference>
<dbReference type="InterPro" id="IPR002110">
    <property type="entry name" value="Ankyrin_rpt"/>
</dbReference>
<protein>
    <submittedName>
        <fullName evidence="5">Ankyrin repeat domain-containing protein</fullName>
    </submittedName>
</protein>
<dbReference type="Pfam" id="PF12796">
    <property type="entry name" value="Ank_2"/>
    <property type="match status" value="3"/>
</dbReference>
<dbReference type="Proteomes" id="UP001205603">
    <property type="component" value="Unassembled WGS sequence"/>
</dbReference>
<dbReference type="PROSITE" id="PS00141">
    <property type="entry name" value="ASP_PROTEASE"/>
    <property type="match status" value="1"/>
</dbReference>
<reference evidence="5 6" key="1">
    <citation type="submission" date="2022-07" db="EMBL/GenBank/DDBJ databases">
        <title>Fecal culturing of patients with breast cancer.</title>
        <authorList>
            <person name="Teng N.M.Y."/>
            <person name="Kiu R."/>
            <person name="Evans R."/>
            <person name="Baker D.J."/>
            <person name="Zenner C."/>
            <person name="Robinson S.D."/>
            <person name="Hall L.J."/>
        </authorList>
    </citation>
    <scope>NUCLEOTIDE SEQUENCE [LARGE SCALE GENOMIC DNA]</scope>
    <source>
        <strain evidence="5 6">LH1063</strain>
    </source>
</reference>
<name>A0ABT1MH80_9BACT</name>
<keyword evidence="1" id="KW-0677">Repeat</keyword>
<dbReference type="PANTHER" id="PTHR24198:SF165">
    <property type="entry name" value="ANKYRIN REPEAT-CONTAINING PROTEIN-RELATED"/>
    <property type="match status" value="1"/>
</dbReference>
<dbReference type="PROSITE" id="PS50297">
    <property type="entry name" value="ANK_REP_REGION"/>
    <property type="match status" value="3"/>
</dbReference>
<accession>A0ABT1MH80</accession>
<dbReference type="InterPro" id="IPR001995">
    <property type="entry name" value="Peptidase_A2_cat"/>
</dbReference>
<evidence type="ECO:0000256" key="2">
    <source>
        <dbReference type="ARBA" id="ARBA00023043"/>
    </source>
</evidence>
<dbReference type="SUPFAM" id="SSF48403">
    <property type="entry name" value="Ankyrin repeat"/>
    <property type="match status" value="1"/>
</dbReference>
<feature type="repeat" description="ANK" evidence="3">
    <location>
        <begin position="538"/>
        <end position="570"/>
    </location>
</feature>
<gene>
    <name evidence="5" type="ORF">NMU02_07725</name>
</gene>
<dbReference type="InterPro" id="IPR001969">
    <property type="entry name" value="Aspartic_peptidase_AS"/>
</dbReference>
<feature type="repeat" description="ANK" evidence="3">
    <location>
        <begin position="442"/>
        <end position="474"/>
    </location>
</feature>
<dbReference type="Gene3D" id="1.25.40.20">
    <property type="entry name" value="Ankyrin repeat-containing domain"/>
    <property type="match status" value="4"/>
</dbReference>
<dbReference type="SMART" id="SM00248">
    <property type="entry name" value="ANK"/>
    <property type="match status" value="10"/>
</dbReference>
<dbReference type="RefSeq" id="WP_255027163.1">
    <property type="nucleotide sequence ID" value="NZ_JANDHW010000006.1"/>
</dbReference>
<feature type="domain" description="Peptidase A2" evidence="4">
    <location>
        <begin position="555"/>
        <end position="572"/>
    </location>
</feature>
<keyword evidence="6" id="KW-1185">Reference proteome</keyword>
<feature type="repeat" description="ANK" evidence="3">
    <location>
        <begin position="100"/>
        <end position="129"/>
    </location>
</feature>